<proteinExistence type="predicted"/>
<keyword evidence="1" id="KW-0472">Membrane</keyword>
<name>A0A9P6AGT7_9AGAM</name>
<feature type="transmembrane region" description="Helical" evidence="1">
    <location>
        <begin position="45"/>
        <end position="64"/>
    </location>
</feature>
<keyword evidence="3" id="KW-1185">Reference proteome</keyword>
<protein>
    <submittedName>
        <fullName evidence="2">Uncharacterized protein</fullName>
    </submittedName>
</protein>
<keyword evidence="1" id="KW-1133">Transmembrane helix</keyword>
<dbReference type="AlphaFoldDB" id="A0A9P6AGT7"/>
<keyword evidence="1" id="KW-0812">Transmembrane</keyword>
<dbReference type="EMBL" id="MU129145">
    <property type="protein sequence ID" value="KAF9505587.1"/>
    <property type="molecule type" value="Genomic_DNA"/>
</dbReference>
<organism evidence="2 3">
    <name type="scientific">Hydnum rufescens UP504</name>
    <dbReference type="NCBI Taxonomy" id="1448309"/>
    <lineage>
        <taxon>Eukaryota</taxon>
        <taxon>Fungi</taxon>
        <taxon>Dikarya</taxon>
        <taxon>Basidiomycota</taxon>
        <taxon>Agaricomycotina</taxon>
        <taxon>Agaricomycetes</taxon>
        <taxon>Cantharellales</taxon>
        <taxon>Hydnaceae</taxon>
        <taxon>Hydnum</taxon>
    </lineage>
</organism>
<evidence type="ECO:0000313" key="2">
    <source>
        <dbReference type="EMBL" id="KAF9505587.1"/>
    </source>
</evidence>
<sequence>MRGAIGAYLRKFQSSTRAGACLTLSVILSALTTLLGLLAMVPDGMATSFMAAIDLGGLIVLVGSKAERRQCRGKPGKAGGRAR</sequence>
<reference evidence="2" key="1">
    <citation type="journal article" date="2020" name="Nat. Commun.">
        <title>Large-scale genome sequencing of mycorrhizal fungi provides insights into the early evolution of symbiotic traits.</title>
        <authorList>
            <person name="Miyauchi S."/>
            <person name="Kiss E."/>
            <person name="Kuo A."/>
            <person name="Drula E."/>
            <person name="Kohler A."/>
            <person name="Sanchez-Garcia M."/>
            <person name="Morin E."/>
            <person name="Andreopoulos B."/>
            <person name="Barry K.W."/>
            <person name="Bonito G."/>
            <person name="Buee M."/>
            <person name="Carver A."/>
            <person name="Chen C."/>
            <person name="Cichocki N."/>
            <person name="Clum A."/>
            <person name="Culley D."/>
            <person name="Crous P.W."/>
            <person name="Fauchery L."/>
            <person name="Girlanda M."/>
            <person name="Hayes R.D."/>
            <person name="Keri Z."/>
            <person name="LaButti K."/>
            <person name="Lipzen A."/>
            <person name="Lombard V."/>
            <person name="Magnuson J."/>
            <person name="Maillard F."/>
            <person name="Murat C."/>
            <person name="Nolan M."/>
            <person name="Ohm R.A."/>
            <person name="Pangilinan J."/>
            <person name="Pereira M.F."/>
            <person name="Perotto S."/>
            <person name="Peter M."/>
            <person name="Pfister S."/>
            <person name="Riley R."/>
            <person name="Sitrit Y."/>
            <person name="Stielow J.B."/>
            <person name="Szollosi G."/>
            <person name="Zifcakova L."/>
            <person name="Stursova M."/>
            <person name="Spatafora J.W."/>
            <person name="Tedersoo L."/>
            <person name="Vaario L.M."/>
            <person name="Yamada A."/>
            <person name="Yan M."/>
            <person name="Wang P."/>
            <person name="Xu J."/>
            <person name="Bruns T."/>
            <person name="Baldrian P."/>
            <person name="Vilgalys R."/>
            <person name="Dunand C."/>
            <person name="Henrissat B."/>
            <person name="Grigoriev I.V."/>
            <person name="Hibbett D."/>
            <person name="Nagy L.G."/>
            <person name="Martin F.M."/>
        </authorList>
    </citation>
    <scope>NUCLEOTIDE SEQUENCE</scope>
    <source>
        <strain evidence="2">UP504</strain>
    </source>
</reference>
<gene>
    <name evidence="2" type="ORF">BS47DRAFT_1400262</name>
</gene>
<evidence type="ECO:0000313" key="3">
    <source>
        <dbReference type="Proteomes" id="UP000886523"/>
    </source>
</evidence>
<feature type="transmembrane region" description="Helical" evidence="1">
    <location>
        <begin position="20"/>
        <end position="39"/>
    </location>
</feature>
<evidence type="ECO:0000256" key="1">
    <source>
        <dbReference type="SAM" id="Phobius"/>
    </source>
</evidence>
<accession>A0A9P6AGT7</accession>
<comment type="caution">
    <text evidence="2">The sequence shown here is derived from an EMBL/GenBank/DDBJ whole genome shotgun (WGS) entry which is preliminary data.</text>
</comment>
<dbReference type="Proteomes" id="UP000886523">
    <property type="component" value="Unassembled WGS sequence"/>
</dbReference>